<dbReference type="RefSeq" id="XP_045283540.1">
    <property type="nucleotide sequence ID" value="XM_045435748.1"/>
</dbReference>
<name>C0NZW9_AJECG</name>
<dbReference type="AlphaFoldDB" id="C0NZW9"/>
<organism evidence="1 2">
    <name type="scientific">Ajellomyces capsulatus (strain G186AR / H82 / ATCC MYA-2454 / RMSCC 2432)</name>
    <name type="common">Darling's disease fungus</name>
    <name type="synonym">Histoplasma capsulatum</name>
    <dbReference type="NCBI Taxonomy" id="447093"/>
    <lineage>
        <taxon>Eukaryota</taxon>
        <taxon>Fungi</taxon>
        <taxon>Dikarya</taxon>
        <taxon>Ascomycota</taxon>
        <taxon>Pezizomycotina</taxon>
        <taxon>Eurotiomycetes</taxon>
        <taxon>Eurotiomycetidae</taxon>
        <taxon>Onygenales</taxon>
        <taxon>Ajellomycetaceae</taxon>
        <taxon>Histoplasma</taxon>
    </lineage>
</organism>
<dbReference type="GeneID" id="69041715"/>
<accession>C0NZW9</accession>
<keyword evidence="2" id="KW-1185">Reference proteome</keyword>
<dbReference type="HOGENOM" id="CLU_2037413_0_0_1"/>
<dbReference type="InParanoid" id="C0NZW9"/>
<reference evidence="1" key="1">
    <citation type="submission" date="2009-02" db="EMBL/GenBank/DDBJ databases">
        <title>The Genome Sequence of Ajellomyces capsulatus strain G186AR.</title>
        <authorList>
            <consortium name="The Broad Institute Genome Sequencing Platform"/>
            <person name="Champion M."/>
            <person name="Cuomo C."/>
            <person name="Ma L.-J."/>
            <person name="Henn M.R."/>
            <person name="Sil A."/>
            <person name="Goldman B."/>
            <person name="Young S.K."/>
            <person name="Kodira C.D."/>
            <person name="Zeng Q."/>
            <person name="Koehrsen M."/>
            <person name="Alvarado L."/>
            <person name="Berlin A."/>
            <person name="Borenstein D."/>
            <person name="Chen Z."/>
            <person name="Engels R."/>
            <person name="Freedman E."/>
            <person name="Gellesch M."/>
            <person name="Goldberg J."/>
            <person name="Griggs A."/>
            <person name="Gujja S."/>
            <person name="Heiman D."/>
            <person name="Hepburn T."/>
            <person name="Howarth C."/>
            <person name="Jen D."/>
            <person name="Larson L."/>
            <person name="Lewis B."/>
            <person name="Mehta T."/>
            <person name="Park D."/>
            <person name="Pearson M."/>
            <person name="Roberts A."/>
            <person name="Saif S."/>
            <person name="Shea T."/>
            <person name="Shenoy N."/>
            <person name="Sisk P."/>
            <person name="Stolte C."/>
            <person name="Sykes S."/>
            <person name="Walk T."/>
            <person name="White J."/>
            <person name="Yandava C."/>
            <person name="Klein B."/>
            <person name="McEwen J.G."/>
            <person name="Puccia R."/>
            <person name="Goldman G.H."/>
            <person name="Felipe M.S."/>
            <person name="Nino-Vega G."/>
            <person name="San-Blas G."/>
            <person name="Taylor J."/>
            <person name="Mendoza L."/>
            <person name="Galagan J."/>
            <person name="Nusbaum C."/>
            <person name="Birren B."/>
        </authorList>
    </citation>
    <scope>NUCLEOTIDE SEQUENCE</scope>
    <source>
        <strain evidence="1">G186AR</strain>
    </source>
</reference>
<protein>
    <submittedName>
        <fullName evidence="1">Uncharacterized protein</fullName>
    </submittedName>
</protein>
<evidence type="ECO:0000313" key="2">
    <source>
        <dbReference type="Proteomes" id="UP000001631"/>
    </source>
</evidence>
<sequence length="121" mass="13620">MVPLLLRIAGRAWASERQTRLLQQQIGGSFGSGKLAGDLMSAATSNTNGMLLHLFVVVFIRARVEKMDLGILRKSNSVRIRDLCRQQTPRLERGGSLLDGWLVVFIPILKFVTRWHLYSLS</sequence>
<evidence type="ECO:0000313" key="1">
    <source>
        <dbReference type="EMBL" id="EEH03059.1"/>
    </source>
</evidence>
<gene>
    <name evidence="1" type="ORF">HCBG_08699</name>
</gene>
<dbReference type="Proteomes" id="UP000001631">
    <property type="component" value="Unassembled WGS sequence"/>
</dbReference>
<proteinExistence type="predicted"/>
<dbReference type="EMBL" id="GG663379">
    <property type="protein sequence ID" value="EEH03059.1"/>
    <property type="molecule type" value="Genomic_DNA"/>
</dbReference>